<dbReference type="Pfam" id="PF09594">
    <property type="entry name" value="GT87"/>
    <property type="match status" value="1"/>
</dbReference>
<feature type="transmembrane region" description="Helical" evidence="9">
    <location>
        <begin position="379"/>
        <end position="395"/>
    </location>
</feature>
<keyword evidence="3" id="KW-0808">Transferase</keyword>
<proteinExistence type="inferred from homology"/>
<keyword evidence="5 9" id="KW-1133">Transmembrane helix</keyword>
<gene>
    <name evidence="10" type="ORF">GCM10009855_04410</name>
</gene>
<sequence length="502" mass="54445">MTQQPTWDSPEPLADDLRVETERVVPSWSSPQLAAASDSIGGPVGLHAAVGRSRTWTPVRVVLLLALVGLSISWFGKAGCIQQAPVQDAPGQVRLNWDNQRQFVGLCYSDLVASYEQDKLTPADLAKGAFPYRTHWTQSDGDGAQTKAYLAEPALTGLFMYVSAQAARGWGLLADTLGLPKTLDVVNYFNISAVLLSLFWLLAVWATMMTDRRRLWLGALMALSPLLFFHAFTSTDVIAIAMVAVAMLCWTRGRPGCTGVFAGLGAAAAVYPLLLLPAIAVLCVRQRELRRLAVVVGAAAASWLAINLPLMILYPTGWSQAFRVWRDRGVEPDTLYRLISMATGWNPSTALLNGIVLLLLIAVVAAVAYIGLRASGEPTLAQLMFLLVAGFLLFGKEWTPQSSLWLVPLAVLAVPYPSAVLAWMTFDALVWIPRMGLFLDPSRKWLPPDVFYAVNTLRGAVLVGLCAVVVWQLLRVDDDEPSSSRLMRSPVAGEAATGSPSV</sequence>
<evidence type="ECO:0000256" key="1">
    <source>
        <dbReference type="ARBA" id="ARBA00004651"/>
    </source>
</evidence>
<dbReference type="PIRSF" id="PIRSF010361">
    <property type="entry name" value="UCP010361"/>
    <property type="match status" value="1"/>
</dbReference>
<feature type="transmembrane region" description="Helical" evidence="9">
    <location>
        <begin position="260"/>
        <end position="284"/>
    </location>
</feature>
<feature type="transmembrane region" description="Helical" evidence="9">
    <location>
        <begin position="291"/>
        <end position="314"/>
    </location>
</feature>
<protein>
    <submittedName>
        <fullName evidence="10">Glycosyltransferase 87 family protein</fullName>
    </submittedName>
</protein>
<dbReference type="InterPro" id="IPR016570">
    <property type="entry name" value="UCP010361"/>
</dbReference>
<evidence type="ECO:0000256" key="9">
    <source>
        <dbReference type="SAM" id="Phobius"/>
    </source>
</evidence>
<dbReference type="InterPro" id="IPR018584">
    <property type="entry name" value="GT87"/>
</dbReference>
<organism evidence="10 11">
    <name type="scientific">Gordonia cholesterolivorans</name>
    <dbReference type="NCBI Taxonomy" id="559625"/>
    <lineage>
        <taxon>Bacteria</taxon>
        <taxon>Bacillati</taxon>
        <taxon>Actinomycetota</taxon>
        <taxon>Actinomycetes</taxon>
        <taxon>Mycobacteriales</taxon>
        <taxon>Gordoniaceae</taxon>
        <taxon>Gordonia</taxon>
    </lineage>
</organism>
<name>A0ABN3H341_9ACTN</name>
<comment type="subcellular location">
    <subcellularLocation>
        <location evidence="1">Cell membrane</location>
        <topology evidence="1">Multi-pass membrane protein</topology>
    </subcellularLocation>
</comment>
<keyword evidence="4 9" id="KW-0812">Transmembrane</keyword>
<feature type="transmembrane region" description="Helical" evidence="9">
    <location>
        <begin position="188"/>
        <end position="208"/>
    </location>
</feature>
<evidence type="ECO:0000256" key="6">
    <source>
        <dbReference type="ARBA" id="ARBA00023136"/>
    </source>
</evidence>
<evidence type="ECO:0000256" key="2">
    <source>
        <dbReference type="ARBA" id="ARBA00022475"/>
    </source>
</evidence>
<dbReference type="EMBL" id="BAAARB010000002">
    <property type="protein sequence ID" value="GAA2368240.1"/>
    <property type="molecule type" value="Genomic_DNA"/>
</dbReference>
<reference evidence="10 11" key="1">
    <citation type="journal article" date="2019" name="Int. J. Syst. Evol. Microbiol.">
        <title>The Global Catalogue of Microorganisms (GCM) 10K type strain sequencing project: providing services to taxonomists for standard genome sequencing and annotation.</title>
        <authorList>
            <consortium name="The Broad Institute Genomics Platform"/>
            <consortium name="The Broad Institute Genome Sequencing Center for Infectious Disease"/>
            <person name="Wu L."/>
            <person name="Ma J."/>
        </authorList>
    </citation>
    <scope>NUCLEOTIDE SEQUENCE [LARGE SCALE GENOMIC DNA]</scope>
    <source>
        <strain evidence="10 11">JCM 16227</strain>
    </source>
</reference>
<feature type="transmembrane region" description="Helical" evidence="9">
    <location>
        <begin position="215"/>
        <end position="248"/>
    </location>
</feature>
<feature type="transmembrane region" description="Helical" evidence="9">
    <location>
        <begin position="450"/>
        <end position="474"/>
    </location>
</feature>
<evidence type="ECO:0000256" key="4">
    <source>
        <dbReference type="ARBA" id="ARBA00022692"/>
    </source>
</evidence>
<comment type="caution">
    <text evidence="10">The sequence shown here is derived from an EMBL/GenBank/DDBJ whole genome shotgun (WGS) entry which is preliminary data.</text>
</comment>
<keyword evidence="2" id="KW-1003">Cell membrane</keyword>
<feature type="transmembrane region" description="Helical" evidence="9">
    <location>
        <begin position="350"/>
        <end position="372"/>
    </location>
</feature>
<feature type="transmembrane region" description="Helical" evidence="9">
    <location>
        <begin position="407"/>
        <end position="430"/>
    </location>
</feature>
<evidence type="ECO:0000313" key="11">
    <source>
        <dbReference type="Proteomes" id="UP001501170"/>
    </source>
</evidence>
<dbReference type="RefSeq" id="WP_346074765.1">
    <property type="nucleotide sequence ID" value="NZ_BAAARB010000002.1"/>
</dbReference>
<evidence type="ECO:0000256" key="3">
    <source>
        <dbReference type="ARBA" id="ARBA00022679"/>
    </source>
</evidence>
<evidence type="ECO:0000313" key="10">
    <source>
        <dbReference type="EMBL" id="GAA2368240.1"/>
    </source>
</evidence>
<feature type="transmembrane region" description="Helical" evidence="9">
    <location>
        <begin position="59"/>
        <end position="76"/>
    </location>
</feature>
<evidence type="ECO:0000256" key="7">
    <source>
        <dbReference type="ARBA" id="ARBA00024033"/>
    </source>
</evidence>
<accession>A0ABN3H341</accession>
<dbReference type="Proteomes" id="UP001501170">
    <property type="component" value="Unassembled WGS sequence"/>
</dbReference>
<evidence type="ECO:0000256" key="8">
    <source>
        <dbReference type="SAM" id="MobiDB-lite"/>
    </source>
</evidence>
<keyword evidence="6 9" id="KW-0472">Membrane</keyword>
<comment type="similarity">
    <text evidence="7">Belongs to the glycosyltransferase 87 family.</text>
</comment>
<evidence type="ECO:0000256" key="5">
    <source>
        <dbReference type="ARBA" id="ARBA00022989"/>
    </source>
</evidence>
<keyword evidence="11" id="KW-1185">Reference proteome</keyword>
<feature type="region of interest" description="Disordered" evidence="8">
    <location>
        <begin position="481"/>
        <end position="502"/>
    </location>
</feature>